<keyword evidence="1" id="KW-0812">Transmembrane</keyword>
<gene>
    <name evidence="2" type="ORF">GCM10009680_59040</name>
</gene>
<dbReference type="Proteomes" id="UP001499947">
    <property type="component" value="Unassembled WGS sequence"/>
</dbReference>
<accession>A0ABN2IRL9</accession>
<evidence type="ECO:0008006" key="4">
    <source>
        <dbReference type="Google" id="ProtNLM"/>
    </source>
</evidence>
<organism evidence="2 3">
    <name type="scientific">Streptomyces yatensis</name>
    <dbReference type="NCBI Taxonomy" id="155177"/>
    <lineage>
        <taxon>Bacteria</taxon>
        <taxon>Bacillati</taxon>
        <taxon>Actinomycetota</taxon>
        <taxon>Actinomycetes</taxon>
        <taxon>Kitasatosporales</taxon>
        <taxon>Streptomycetaceae</taxon>
        <taxon>Streptomyces</taxon>
        <taxon>Streptomyces violaceusniger group</taxon>
    </lineage>
</organism>
<feature type="transmembrane region" description="Helical" evidence="1">
    <location>
        <begin position="77"/>
        <end position="103"/>
    </location>
</feature>
<proteinExistence type="predicted"/>
<protein>
    <recommendedName>
        <fullName evidence="4">Holin</fullName>
    </recommendedName>
</protein>
<dbReference type="RefSeq" id="WP_211124807.1">
    <property type="nucleotide sequence ID" value="NZ_BAAALR010000068.1"/>
</dbReference>
<keyword evidence="3" id="KW-1185">Reference proteome</keyword>
<reference evidence="2 3" key="1">
    <citation type="journal article" date="2019" name="Int. J. Syst. Evol. Microbiol.">
        <title>The Global Catalogue of Microorganisms (GCM) 10K type strain sequencing project: providing services to taxonomists for standard genome sequencing and annotation.</title>
        <authorList>
            <consortium name="The Broad Institute Genomics Platform"/>
            <consortium name="The Broad Institute Genome Sequencing Center for Infectious Disease"/>
            <person name="Wu L."/>
            <person name="Ma J."/>
        </authorList>
    </citation>
    <scope>NUCLEOTIDE SEQUENCE [LARGE SCALE GENOMIC DNA]</scope>
    <source>
        <strain evidence="2 3">JCM 13244</strain>
    </source>
</reference>
<evidence type="ECO:0000313" key="3">
    <source>
        <dbReference type="Proteomes" id="UP001499947"/>
    </source>
</evidence>
<evidence type="ECO:0000313" key="2">
    <source>
        <dbReference type="EMBL" id="GAA1710349.1"/>
    </source>
</evidence>
<feature type="transmembrane region" description="Helical" evidence="1">
    <location>
        <begin position="50"/>
        <end position="71"/>
    </location>
</feature>
<keyword evidence="1" id="KW-0472">Membrane</keyword>
<name>A0ABN2IRL9_9ACTN</name>
<evidence type="ECO:0000256" key="1">
    <source>
        <dbReference type="SAM" id="Phobius"/>
    </source>
</evidence>
<sequence>MQQPDPHHTIPGDLAPHIPADVYQRAQATGQPVVIVVNGTDPSGFPWRRVLIPFAIAGAVVAGGWGLAAALCWLMDVAAHTATAIAGAVAGPLGVGGITLKLVQSKK</sequence>
<keyword evidence="1" id="KW-1133">Transmembrane helix</keyword>
<dbReference type="EMBL" id="BAAALR010000068">
    <property type="protein sequence ID" value="GAA1710349.1"/>
    <property type="molecule type" value="Genomic_DNA"/>
</dbReference>
<comment type="caution">
    <text evidence="2">The sequence shown here is derived from an EMBL/GenBank/DDBJ whole genome shotgun (WGS) entry which is preliminary data.</text>
</comment>